<dbReference type="InterPro" id="IPR018060">
    <property type="entry name" value="HTH_AraC"/>
</dbReference>
<keyword evidence="1" id="KW-0805">Transcription regulation</keyword>
<proteinExistence type="predicted"/>
<dbReference type="InterPro" id="IPR009057">
    <property type="entry name" value="Homeodomain-like_sf"/>
</dbReference>
<dbReference type="RefSeq" id="WP_072011161.1">
    <property type="nucleotide sequence ID" value="NZ_JMPI01000025.1"/>
</dbReference>
<gene>
    <name evidence="4" type="ORF">GBAG_1810</name>
</gene>
<dbReference type="SUPFAM" id="SSF46689">
    <property type="entry name" value="Homeodomain-like"/>
    <property type="match status" value="2"/>
</dbReference>
<feature type="domain" description="HTH araC/xylS-type" evidence="3">
    <location>
        <begin position="229"/>
        <end position="327"/>
    </location>
</feature>
<dbReference type="InterPro" id="IPR052158">
    <property type="entry name" value="INH-QAR"/>
</dbReference>
<dbReference type="GO" id="GO:0003700">
    <property type="term" value="F:DNA-binding transcription factor activity"/>
    <property type="evidence" value="ECO:0007669"/>
    <property type="project" value="InterPro"/>
</dbReference>
<dbReference type="eggNOG" id="COG4977">
    <property type="taxonomic scope" value="Bacteria"/>
</dbReference>
<keyword evidence="2" id="KW-0804">Transcription</keyword>
<evidence type="ECO:0000259" key="3">
    <source>
        <dbReference type="PROSITE" id="PS01124"/>
    </source>
</evidence>
<dbReference type="STRING" id="1006004.GBAG_1810"/>
<comment type="caution">
    <text evidence="4">The sequence shown here is derived from an EMBL/GenBank/DDBJ whole genome shotgun (WGS) entry which is preliminary data.</text>
</comment>
<organism evidence="4 5">
    <name type="scientific">Buttiauxella agrestis ATCC 33320</name>
    <dbReference type="NCBI Taxonomy" id="1006004"/>
    <lineage>
        <taxon>Bacteria</taxon>
        <taxon>Pseudomonadati</taxon>
        <taxon>Pseudomonadota</taxon>
        <taxon>Gammaproteobacteria</taxon>
        <taxon>Enterobacterales</taxon>
        <taxon>Enterobacteriaceae</taxon>
        <taxon>Buttiauxella</taxon>
    </lineage>
</organism>
<dbReference type="SUPFAM" id="SSF52317">
    <property type="entry name" value="Class I glutamine amidotransferase-like"/>
    <property type="match status" value="1"/>
</dbReference>
<protein>
    <submittedName>
        <fullName evidence="4">AraC family transcriptional regulator</fullName>
    </submittedName>
</protein>
<dbReference type="Pfam" id="PF01965">
    <property type="entry name" value="DJ-1_PfpI"/>
    <property type="match status" value="1"/>
</dbReference>
<dbReference type="PROSITE" id="PS01124">
    <property type="entry name" value="HTH_ARAC_FAMILY_2"/>
    <property type="match status" value="1"/>
</dbReference>
<evidence type="ECO:0000313" key="4">
    <source>
        <dbReference type="EMBL" id="KFC82094.1"/>
    </source>
</evidence>
<accession>A0A085GEE9</accession>
<dbReference type="Proteomes" id="UP000028653">
    <property type="component" value="Unassembled WGS sequence"/>
</dbReference>
<dbReference type="NCBIfam" id="NF006902">
    <property type="entry name" value="PRK09393.1"/>
    <property type="match status" value="1"/>
</dbReference>
<evidence type="ECO:0000256" key="1">
    <source>
        <dbReference type="ARBA" id="ARBA00023015"/>
    </source>
</evidence>
<dbReference type="SMART" id="SM00342">
    <property type="entry name" value="HTH_ARAC"/>
    <property type="match status" value="1"/>
</dbReference>
<dbReference type="Gene3D" id="3.40.50.880">
    <property type="match status" value="1"/>
</dbReference>
<dbReference type="OrthoDB" id="9803764at2"/>
<evidence type="ECO:0000256" key="2">
    <source>
        <dbReference type="ARBA" id="ARBA00023163"/>
    </source>
</evidence>
<keyword evidence="5" id="KW-1185">Reference proteome</keyword>
<dbReference type="PANTHER" id="PTHR43130">
    <property type="entry name" value="ARAC-FAMILY TRANSCRIPTIONAL REGULATOR"/>
    <property type="match status" value="1"/>
</dbReference>
<name>A0A085GEE9_9ENTR</name>
<dbReference type="CDD" id="cd03137">
    <property type="entry name" value="GATase1_AraC_1"/>
    <property type="match status" value="1"/>
</dbReference>
<dbReference type="AlphaFoldDB" id="A0A085GEE9"/>
<dbReference type="InterPro" id="IPR029062">
    <property type="entry name" value="Class_I_gatase-like"/>
</dbReference>
<dbReference type="GO" id="GO:0043565">
    <property type="term" value="F:sequence-specific DNA binding"/>
    <property type="evidence" value="ECO:0007669"/>
    <property type="project" value="InterPro"/>
</dbReference>
<sequence>MTDNVKIMTNSLPPHNPLVVALAYDGLCTFEFGVAVEVFGLPRPEMGNDWYRFAVAGIEAGEFRATGGIRLTVDGGLDLLALAGTIVVPGWRGADEPVPEPLCEALRAAHARGARIMSICSGVFVLAAAGLLNGLQASTHWRYTEKLQQRYPEIQVMPDVLYIDNGSVLTSAGSAAGIDLSLHLVRRDYGQAAANSVARRLVVPPHRVGGQAQFIEQPVPTPYESKRLSPLFDYLHTHLADEHCVESLAAFTGMSPRTFLRRFSAATGTTPARWLLNVRLTRCRDLLESSTLSIDEIAERVGFGSAATLRHHFRAKLDTTPAAYRKTFTSGNEKMITSRETT</sequence>
<dbReference type="Gene3D" id="1.10.10.60">
    <property type="entry name" value="Homeodomain-like"/>
    <property type="match status" value="1"/>
</dbReference>
<dbReference type="Pfam" id="PF12833">
    <property type="entry name" value="HTH_18"/>
    <property type="match status" value="1"/>
</dbReference>
<dbReference type="PANTHER" id="PTHR43130:SF3">
    <property type="entry name" value="HTH-TYPE TRANSCRIPTIONAL REGULATOR RV1931C"/>
    <property type="match status" value="1"/>
</dbReference>
<evidence type="ECO:0000313" key="5">
    <source>
        <dbReference type="Proteomes" id="UP000028653"/>
    </source>
</evidence>
<dbReference type="EMBL" id="JMPI01000025">
    <property type="protein sequence ID" value="KFC82094.1"/>
    <property type="molecule type" value="Genomic_DNA"/>
</dbReference>
<reference evidence="4 5" key="1">
    <citation type="submission" date="2014-05" db="EMBL/GenBank/DDBJ databases">
        <title>ATOL: Assembling a taxonomically balanced genome-scale reconstruction of the evolutionary history of the Enterobacteriaceae.</title>
        <authorList>
            <person name="Plunkett G.III."/>
            <person name="Neeno-Eckwall E.C."/>
            <person name="Glasner J.D."/>
            <person name="Perna N.T."/>
        </authorList>
    </citation>
    <scope>NUCLEOTIDE SEQUENCE [LARGE SCALE GENOMIC DNA]</scope>
    <source>
        <strain evidence="4 5">ATCC 33320</strain>
    </source>
</reference>
<dbReference type="InterPro" id="IPR002818">
    <property type="entry name" value="DJ-1/PfpI"/>
</dbReference>